<dbReference type="STRING" id="458817.Shal_1755"/>
<gene>
    <name evidence="1" type="ordered locus">Shal_1755</name>
</gene>
<accession>B0TQS6</accession>
<evidence type="ECO:0000313" key="1">
    <source>
        <dbReference type="EMBL" id="ABZ76321.1"/>
    </source>
</evidence>
<dbReference type="HOGENOM" id="CLU_1408235_0_0_6"/>
<dbReference type="eggNOG" id="ENOG50307D3">
    <property type="taxonomic scope" value="Bacteria"/>
</dbReference>
<sequence>MNSSVVFDAVRRGYSEFEGASNSEIIAYFDTVEPDVISGHINNIKGIVFEQEVVAALNEQSLDAMMFEATNHAVTDIAIMSDGDIAAEMQLKATDSVSYINQTLAEHPDISIIVTSEVANSIDSTMVIDSGIRNADLNQSVTETIAQTQLADLTVQTAANEATLDGADITASIGSDVAGNVASEGLAEAVADFALPISPIGIVGALFGLPFL</sequence>
<dbReference type="Proteomes" id="UP000001317">
    <property type="component" value="Chromosome"/>
</dbReference>
<keyword evidence="2" id="KW-1185">Reference proteome</keyword>
<dbReference type="OrthoDB" id="1415778at2"/>
<name>B0TQS6_SHEHH</name>
<proteinExistence type="predicted"/>
<dbReference type="KEGG" id="shl:Shal_1755"/>
<protein>
    <submittedName>
        <fullName evidence="1">Uncharacterized protein</fullName>
    </submittedName>
</protein>
<reference evidence="1" key="1">
    <citation type="submission" date="2008-01" db="EMBL/GenBank/DDBJ databases">
        <title>Complete sequence of Shewanella halifaxensis HAW-EB4.</title>
        <authorList>
            <consortium name="US DOE Joint Genome Institute"/>
            <person name="Copeland A."/>
            <person name="Lucas S."/>
            <person name="Lapidus A."/>
            <person name="Glavina del Rio T."/>
            <person name="Dalin E."/>
            <person name="Tice H."/>
            <person name="Bruce D."/>
            <person name="Goodwin L."/>
            <person name="Pitluck S."/>
            <person name="Sims D."/>
            <person name="Brettin T."/>
            <person name="Detter J.C."/>
            <person name="Han C."/>
            <person name="Kuske C.R."/>
            <person name="Schmutz J."/>
            <person name="Larimer F."/>
            <person name="Land M."/>
            <person name="Hauser L."/>
            <person name="Kyrpides N."/>
            <person name="Kim E."/>
            <person name="Zhao J.-S."/>
            <person name="Richardson P."/>
        </authorList>
    </citation>
    <scope>NUCLEOTIDE SEQUENCE [LARGE SCALE GENOMIC DNA]</scope>
    <source>
        <strain evidence="1">HAW-EB4</strain>
    </source>
</reference>
<organism evidence="1 2">
    <name type="scientific">Shewanella halifaxensis (strain HAW-EB4)</name>
    <dbReference type="NCBI Taxonomy" id="458817"/>
    <lineage>
        <taxon>Bacteria</taxon>
        <taxon>Pseudomonadati</taxon>
        <taxon>Pseudomonadota</taxon>
        <taxon>Gammaproteobacteria</taxon>
        <taxon>Alteromonadales</taxon>
        <taxon>Shewanellaceae</taxon>
        <taxon>Shewanella</taxon>
    </lineage>
</organism>
<dbReference type="AlphaFoldDB" id="B0TQS6"/>
<evidence type="ECO:0000313" key="2">
    <source>
        <dbReference type="Proteomes" id="UP000001317"/>
    </source>
</evidence>
<dbReference type="RefSeq" id="WP_012276856.1">
    <property type="nucleotide sequence ID" value="NC_010334.1"/>
</dbReference>
<dbReference type="EMBL" id="CP000931">
    <property type="protein sequence ID" value="ABZ76321.1"/>
    <property type="molecule type" value="Genomic_DNA"/>
</dbReference>